<dbReference type="GO" id="GO:0006457">
    <property type="term" value="P:protein folding"/>
    <property type="evidence" value="ECO:0007669"/>
    <property type="project" value="TreeGrafter"/>
</dbReference>
<dbReference type="InterPro" id="IPR037898">
    <property type="entry name" value="NudC_fam"/>
</dbReference>
<feature type="domain" description="CS" evidence="4">
    <location>
        <begin position="124"/>
        <end position="216"/>
    </location>
</feature>
<evidence type="ECO:0000259" key="4">
    <source>
        <dbReference type="PROSITE" id="PS51203"/>
    </source>
</evidence>
<dbReference type="InterPro" id="IPR042171">
    <property type="entry name" value="Acyl-CoA_hotdog"/>
</dbReference>
<evidence type="ECO:0000256" key="2">
    <source>
        <dbReference type="ARBA" id="ARBA00022490"/>
    </source>
</evidence>
<organism evidence="5 6">
    <name type="scientific">Chrysochromulina tobinii</name>
    <dbReference type="NCBI Taxonomy" id="1460289"/>
    <lineage>
        <taxon>Eukaryota</taxon>
        <taxon>Haptista</taxon>
        <taxon>Haptophyta</taxon>
        <taxon>Prymnesiophyceae</taxon>
        <taxon>Prymnesiales</taxon>
        <taxon>Chrysochromulinaceae</taxon>
        <taxon>Chrysochromulina</taxon>
    </lineage>
</organism>
<dbReference type="InterPro" id="IPR008978">
    <property type="entry name" value="HSP20-like_chaperone"/>
</dbReference>
<comment type="subcellular location">
    <subcellularLocation>
        <location evidence="1">Cytoplasm</location>
    </subcellularLocation>
</comment>
<dbReference type="Proteomes" id="UP000037460">
    <property type="component" value="Unassembled WGS sequence"/>
</dbReference>
<dbReference type="OrthoDB" id="515366at2759"/>
<dbReference type="InterPro" id="IPR007052">
    <property type="entry name" value="CS_dom"/>
</dbReference>
<proteinExistence type="predicted"/>
<name>A0A0M0KA97_9EUKA</name>
<dbReference type="SUPFAM" id="SSF49764">
    <property type="entry name" value="HSP20-like chaperones"/>
    <property type="match status" value="1"/>
</dbReference>
<dbReference type="CDD" id="cd06467">
    <property type="entry name" value="p23_NUDC_like"/>
    <property type="match status" value="1"/>
</dbReference>
<reference evidence="6" key="1">
    <citation type="journal article" date="2015" name="PLoS Genet.">
        <title>Genome Sequence and Transcriptome Analyses of Chrysochromulina tobin: Metabolic Tools for Enhanced Algal Fitness in the Prominent Order Prymnesiales (Haptophyceae).</title>
        <authorList>
            <person name="Hovde B.T."/>
            <person name="Deodato C.R."/>
            <person name="Hunsperger H.M."/>
            <person name="Ryken S.A."/>
            <person name="Yost W."/>
            <person name="Jha R.K."/>
            <person name="Patterson J."/>
            <person name="Monnat R.J. Jr."/>
            <person name="Barlow S.B."/>
            <person name="Starkenburg S.R."/>
            <person name="Cattolico R.A."/>
        </authorList>
    </citation>
    <scope>NUCLEOTIDE SEQUENCE</scope>
    <source>
        <strain evidence="6">CCMP291</strain>
    </source>
</reference>
<gene>
    <name evidence="5" type="ORF">Ctob_014048</name>
</gene>
<dbReference type="EMBL" id="JWZX01000757">
    <property type="protein sequence ID" value="KOO35771.1"/>
    <property type="molecule type" value="Genomic_DNA"/>
</dbReference>
<sequence length="217" mass="23877">MTASFQTPEVGLEHQHPAGLRPEWGRPADLKPLEAHMQAHIDKVPSKMVKLYSEGPLEIRPSKFVAPWDTSLHEPERAFWAMLGGMGGMNGMDMGGMGGDPETSAKRKAQMNQQDAAAKNAGELDEKTYKWEQTSKYGESEIIVRFPLATPATKKDVKVVFKARELKVSVSGEELLSGRLAGTITIDDCTWCLVEKGSELQLLLALAEDVKWGTLLV</sequence>
<keyword evidence="2" id="KW-0963">Cytoplasm</keyword>
<dbReference type="Gene3D" id="2.40.160.210">
    <property type="entry name" value="Acyl-CoA thioesterase, double hotdog domain"/>
    <property type="match status" value="1"/>
</dbReference>
<comment type="caution">
    <text evidence="5">The sequence shown here is derived from an EMBL/GenBank/DDBJ whole genome shotgun (WGS) entry which is preliminary data.</text>
</comment>
<feature type="region of interest" description="Disordered" evidence="3">
    <location>
        <begin position="1"/>
        <end position="27"/>
    </location>
</feature>
<dbReference type="Gene3D" id="2.60.40.790">
    <property type="match status" value="1"/>
</dbReference>
<dbReference type="PANTHER" id="PTHR12356:SF3">
    <property type="entry name" value="NUCLEAR MIGRATION PROTEIN NUDC"/>
    <property type="match status" value="1"/>
</dbReference>
<evidence type="ECO:0000313" key="5">
    <source>
        <dbReference type="EMBL" id="KOO35771.1"/>
    </source>
</evidence>
<dbReference type="AlphaFoldDB" id="A0A0M0KA97"/>
<evidence type="ECO:0000256" key="1">
    <source>
        <dbReference type="ARBA" id="ARBA00004496"/>
    </source>
</evidence>
<evidence type="ECO:0000313" key="6">
    <source>
        <dbReference type="Proteomes" id="UP000037460"/>
    </source>
</evidence>
<accession>A0A0M0KA97</accession>
<dbReference type="GO" id="GO:0051082">
    <property type="term" value="F:unfolded protein binding"/>
    <property type="evidence" value="ECO:0007669"/>
    <property type="project" value="TreeGrafter"/>
</dbReference>
<evidence type="ECO:0000256" key="3">
    <source>
        <dbReference type="SAM" id="MobiDB-lite"/>
    </source>
</evidence>
<dbReference type="PROSITE" id="PS51203">
    <property type="entry name" value="CS"/>
    <property type="match status" value="1"/>
</dbReference>
<dbReference type="GO" id="GO:0005737">
    <property type="term" value="C:cytoplasm"/>
    <property type="evidence" value="ECO:0007669"/>
    <property type="project" value="UniProtKB-SubCell"/>
</dbReference>
<dbReference type="Pfam" id="PF04969">
    <property type="entry name" value="CS"/>
    <property type="match status" value="1"/>
</dbReference>
<dbReference type="PANTHER" id="PTHR12356">
    <property type="entry name" value="NUCLEAR MOVEMENT PROTEIN NUDC"/>
    <property type="match status" value="1"/>
</dbReference>
<protein>
    <recommendedName>
        <fullName evidence="4">CS domain-containing protein</fullName>
    </recommendedName>
</protein>
<keyword evidence="6" id="KW-1185">Reference proteome</keyword>